<keyword evidence="1 2" id="KW-0129">CBS domain</keyword>
<dbReference type="Proteomes" id="UP000069205">
    <property type="component" value="Chromosome"/>
</dbReference>
<dbReference type="Pfam" id="PF00571">
    <property type="entry name" value="CBS"/>
    <property type="match status" value="2"/>
</dbReference>
<dbReference type="SUPFAM" id="SSF54631">
    <property type="entry name" value="CBS-domain pair"/>
    <property type="match status" value="1"/>
</dbReference>
<dbReference type="OrthoDB" id="9790355at2"/>
<organism evidence="4 5">
    <name type="scientific">Nitrospira moscoviensis</name>
    <dbReference type="NCBI Taxonomy" id="42253"/>
    <lineage>
        <taxon>Bacteria</taxon>
        <taxon>Pseudomonadati</taxon>
        <taxon>Nitrospirota</taxon>
        <taxon>Nitrospiria</taxon>
        <taxon>Nitrospirales</taxon>
        <taxon>Nitrospiraceae</taxon>
        <taxon>Nitrospira</taxon>
    </lineage>
</organism>
<dbReference type="InterPro" id="IPR046342">
    <property type="entry name" value="CBS_dom_sf"/>
</dbReference>
<protein>
    <recommendedName>
        <fullName evidence="3">CBS domain-containing protein</fullName>
    </recommendedName>
</protein>
<dbReference type="InterPro" id="IPR000644">
    <property type="entry name" value="CBS_dom"/>
</dbReference>
<sequence length="144" mass="16358">MRQTEFFMKATDPKTLTVAQLMQDAVIRCTPRTDALTITHMMTHRNIGSLPVVEEDGTLVGIVSEYDLLQAMIDGRDLRKILATEIMSAHPVSVTEEQTLTQIADLFQDRYLTRVPVLRNGKLVGILARRDLLYGYTRASQYWS</sequence>
<dbReference type="KEGG" id="nmv:NITMOv2_3858"/>
<dbReference type="EMBL" id="CP011801">
    <property type="protein sequence ID" value="ALA60245.1"/>
    <property type="molecule type" value="Genomic_DNA"/>
</dbReference>
<dbReference type="AlphaFoldDB" id="A0A0K2GH08"/>
<dbReference type="PANTHER" id="PTHR43080">
    <property type="entry name" value="CBS DOMAIN-CONTAINING PROTEIN CBSX3, MITOCHONDRIAL"/>
    <property type="match status" value="1"/>
</dbReference>
<name>A0A0K2GH08_NITMO</name>
<dbReference type="PROSITE" id="PS51371">
    <property type="entry name" value="CBS"/>
    <property type="match status" value="2"/>
</dbReference>
<accession>A0A0K2GH08</accession>
<dbReference type="RefSeq" id="WP_053381128.1">
    <property type="nucleotide sequence ID" value="NZ_CP011801.1"/>
</dbReference>
<feature type="domain" description="CBS" evidence="3">
    <location>
        <begin position="22"/>
        <end position="78"/>
    </location>
</feature>
<evidence type="ECO:0000256" key="2">
    <source>
        <dbReference type="PROSITE-ProRule" id="PRU00703"/>
    </source>
</evidence>
<evidence type="ECO:0000313" key="5">
    <source>
        <dbReference type="Proteomes" id="UP000069205"/>
    </source>
</evidence>
<dbReference type="PANTHER" id="PTHR43080:SF26">
    <property type="entry name" value="REGULATORY PROTEIN"/>
    <property type="match status" value="1"/>
</dbReference>
<dbReference type="Gene3D" id="3.10.580.10">
    <property type="entry name" value="CBS-domain"/>
    <property type="match status" value="1"/>
</dbReference>
<dbReference type="SMART" id="SM00116">
    <property type="entry name" value="CBS"/>
    <property type="match status" value="2"/>
</dbReference>
<evidence type="ECO:0000313" key="4">
    <source>
        <dbReference type="EMBL" id="ALA60245.1"/>
    </source>
</evidence>
<reference evidence="4 5" key="1">
    <citation type="journal article" date="2015" name="Proc. Natl. Acad. Sci. U.S.A.">
        <title>Expanded metabolic versatility of ubiquitous nitrite-oxidizing bacteria from the genus Nitrospira.</title>
        <authorList>
            <person name="Koch H."/>
            <person name="Lucker S."/>
            <person name="Albertsen M."/>
            <person name="Kitzinger K."/>
            <person name="Herbold C."/>
            <person name="Spieck E."/>
            <person name="Nielsen P.H."/>
            <person name="Wagner M."/>
            <person name="Daims H."/>
        </authorList>
    </citation>
    <scope>NUCLEOTIDE SEQUENCE [LARGE SCALE GENOMIC DNA]</scope>
    <source>
        <strain evidence="4 5">NSP M-1</strain>
    </source>
</reference>
<dbReference type="InterPro" id="IPR051257">
    <property type="entry name" value="Diverse_CBS-Domain"/>
</dbReference>
<gene>
    <name evidence="4" type="ORF">NITMOv2_3858</name>
</gene>
<evidence type="ECO:0000256" key="1">
    <source>
        <dbReference type="ARBA" id="ARBA00023122"/>
    </source>
</evidence>
<proteinExistence type="predicted"/>
<feature type="domain" description="CBS" evidence="3">
    <location>
        <begin position="87"/>
        <end position="142"/>
    </location>
</feature>
<dbReference type="STRING" id="42253.NITMOv2_3858"/>
<evidence type="ECO:0000259" key="3">
    <source>
        <dbReference type="PROSITE" id="PS51371"/>
    </source>
</evidence>
<keyword evidence="5" id="KW-1185">Reference proteome</keyword>
<dbReference type="PATRIC" id="fig|42253.5.peg.3803"/>